<accession>A0ABS3LVQ9</accession>
<evidence type="ECO:0000313" key="2">
    <source>
        <dbReference type="Proteomes" id="UP000664771"/>
    </source>
</evidence>
<sequence length="181" mass="19706">MKIFMLTSSIADDVKMGCIPARGVPPTLASGTRAWLRRVPGDSVIFAGRDMNLIDSFPPTRQIFSESALSDRDHGQWHGRNLRDLPSDDLSRWIADPDFAPPEGETARGAFMRAAAWLDEAPHTGVDVVVVAQPSVVRTLLIHALGGGVEMAARLDIPPSSLSVMTRHTHWRVASMGTLLD</sequence>
<dbReference type="RefSeq" id="WP_207881320.1">
    <property type="nucleotide sequence ID" value="NZ_JAFVMF010000009.1"/>
</dbReference>
<proteinExistence type="predicted"/>
<evidence type="ECO:0000313" key="1">
    <source>
        <dbReference type="EMBL" id="MBO1359994.1"/>
    </source>
</evidence>
<dbReference type="InterPro" id="IPR029033">
    <property type="entry name" value="His_PPase_superfam"/>
</dbReference>
<dbReference type="Proteomes" id="UP000664771">
    <property type="component" value="Unassembled WGS sequence"/>
</dbReference>
<dbReference type="EMBL" id="JAFVMF010000009">
    <property type="protein sequence ID" value="MBO1359994.1"/>
    <property type="molecule type" value="Genomic_DNA"/>
</dbReference>
<reference evidence="1 2" key="1">
    <citation type="submission" date="2021-03" db="EMBL/GenBank/DDBJ databases">
        <title>The complete genome sequence of Acetobacter sacchari TBRC 11175.</title>
        <authorList>
            <person name="Charoenyingcharoen P."/>
            <person name="Yukphan P."/>
        </authorList>
    </citation>
    <scope>NUCLEOTIDE SEQUENCE [LARGE SCALE GENOMIC DNA]</scope>
    <source>
        <strain evidence="1 2">TBRC 11175</strain>
    </source>
</reference>
<protein>
    <submittedName>
        <fullName evidence="1">Histidine phosphatase family protein</fullName>
    </submittedName>
</protein>
<name>A0ABS3LVQ9_9PROT</name>
<dbReference type="SUPFAM" id="SSF53254">
    <property type="entry name" value="Phosphoglycerate mutase-like"/>
    <property type="match status" value="1"/>
</dbReference>
<dbReference type="InterPro" id="IPR013078">
    <property type="entry name" value="His_Pase_superF_clade-1"/>
</dbReference>
<comment type="caution">
    <text evidence="1">The sequence shown here is derived from an EMBL/GenBank/DDBJ whole genome shotgun (WGS) entry which is preliminary data.</text>
</comment>
<keyword evidence="2" id="KW-1185">Reference proteome</keyword>
<dbReference type="Gene3D" id="3.40.50.1240">
    <property type="entry name" value="Phosphoglycerate mutase-like"/>
    <property type="match status" value="1"/>
</dbReference>
<dbReference type="Pfam" id="PF00300">
    <property type="entry name" value="His_Phos_1"/>
    <property type="match status" value="1"/>
</dbReference>
<organism evidence="1 2">
    <name type="scientific">Acetobacter sacchari</name>
    <dbReference type="NCBI Taxonomy" id="2661687"/>
    <lineage>
        <taxon>Bacteria</taxon>
        <taxon>Pseudomonadati</taxon>
        <taxon>Pseudomonadota</taxon>
        <taxon>Alphaproteobacteria</taxon>
        <taxon>Acetobacterales</taxon>
        <taxon>Acetobacteraceae</taxon>
        <taxon>Acetobacter</taxon>
    </lineage>
</organism>
<gene>
    <name evidence="1" type="ORF">J2D73_09325</name>
</gene>